<organism evidence="2 3">
    <name type="scientific">Hallerella porci</name>
    <dbReference type="NCBI Taxonomy" id="1945871"/>
    <lineage>
        <taxon>Bacteria</taxon>
        <taxon>Pseudomonadati</taxon>
        <taxon>Fibrobacterota</taxon>
        <taxon>Fibrobacteria</taxon>
        <taxon>Fibrobacterales</taxon>
        <taxon>Fibrobacteraceae</taxon>
        <taxon>Hallerella</taxon>
    </lineage>
</organism>
<gene>
    <name evidence="2" type="ORF">B0H50_101304</name>
</gene>
<evidence type="ECO:0000313" key="3">
    <source>
        <dbReference type="Proteomes" id="UP000245523"/>
    </source>
</evidence>
<feature type="chain" id="PRO_5045894100" evidence="1">
    <location>
        <begin position="28"/>
        <end position="343"/>
    </location>
</feature>
<keyword evidence="3" id="KW-1185">Reference proteome</keyword>
<keyword evidence="1" id="KW-0732">Signal</keyword>
<evidence type="ECO:0000256" key="1">
    <source>
        <dbReference type="SAM" id="SignalP"/>
    </source>
</evidence>
<dbReference type="Proteomes" id="UP000245523">
    <property type="component" value="Unassembled WGS sequence"/>
</dbReference>
<proteinExistence type="predicted"/>
<name>A0ABX5LQU1_9BACT</name>
<comment type="caution">
    <text evidence="2">The sequence shown here is derived from an EMBL/GenBank/DDBJ whole genome shotgun (WGS) entry which is preliminary data.</text>
</comment>
<dbReference type="RefSeq" id="WP_106198129.1">
    <property type="nucleotide sequence ID" value="NZ_JAXEIU010000062.1"/>
</dbReference>
<feature type="signal peptide" evidence="1">
    <location>
        <begin position="1"/>
        <end position="27"/>
    </location>
</feature>
<accession>A0ABX5LQU1</accession>
<sequence>MQKIFFDFRRVFFLVCFVCGFLSIASANTVKKDAPDSTKENAADSSKANALQINWENSFSFAAIFLSHRSLRNSDNMRSWPFFLIATPLGWTSTLKMQKNFGKLLGVKSAFTGDLNLMGAGVRATASIELLHLFEIGTLGSVNSAINYSSDMTQMGVYNSEKKKFENDYFMTEFLFNVKYFAAMTFPLMAILPKSDWTKILLKPNASFTFLHYTGAADKEMWKAGNELAANGYRYQYGATLLYMLPFRYLPMAMLSYNVIGIVHKSDYDAVYDDYDPSFKNISITPMLSIQFSKKWSGMLMTKIERVRKFARYHFDEDEELLQKRIGYEWAVPTVIFIVQRKF</sequence>
<dbReference type="EMBL" id="QGHD01000001">
    <property type="protein sequence ID" value="PWL04289.1"/>
    <property type="molecule type" value="Genomic_DNA"/>
</dbReference>
<protein>
    <submittedName>
        <fullName evidence="2">Uncharacterized protein</fullName>
    </submittedName>
</protein>
<evidence type="ECO:0000313" key="2">
    <source>
        <dbReference type="EMBL" id="PWL04289.1"/>
    </source>
</evidence>
<reference evidence="2 3" key="1">
    <citation type="submission" date="2018-05" db="EMBL/GenBank/DDBJ databases">
        <title>Animal gut microbial communities from fecal samples from Wisconsin, USA.</title>
        <authorList>
            <person name="Neumann A."/>
        </authorList>
    </citation>
    <scope>NUCLEOTIDE SEQUENCE [LARGE SCALE GENOMIC DNA]</scope>
    <source>
        <strain evidence="2 3">UWS4</strain>
    </source>
</reference>